<accession>A0A0M6WNF3</accession>
<sequence>MSKQISKIYHAAIYVRLSKEDGDVSTSAKAESNSISNQKDFIRNFLADKKDIRIVKEYVDDGYSGSNFDRPSFQTMMEDIKRGVIDCVVVKDLSRFGREYIDSGRYIERLFPALGVRFIAINDNYDSVTGKSQGDEIIIPFKNLINDAYCRDISIKIRSHLDVKRKNGEYIGAFVPYGYEKSDDDKHKLVIDIYAAGIVKEIFRLKLHGMSQDAIATQLNNEGVLAPMEYKQSTGSGYQTGFLQNEKSVWSSVTVRRILENEIYIGNLVQGKRTTPNHKVKQEVVKPESDWIRIEKNHEPIISDRDFEIVQRLLGMDTRISPDSDMVYNLSGIAVCADCGSPMTRKITTAGDKKYAYYICSNHKLTKQCSQHSISVSLLEDTVLEMLKLHIKNVMNLEEILDYIGTIPFQQLDVKSLEARKQKKLEEVEKCKRLKTSLYEDMKDGILTKEEYLELHEAYLKKAKEGEEIIRQIERDIALIFEEKDDKHLWMNYFTEYKDIKELTRDVVVKLISEVRVSENKEIEIVFDFDDCYKKLLESVEKLGYQVDKEPGGQLNISRREAV</sequence>
<dbReference type="GO" id="GO:0000150">
    <property type="term" value="F:DNA strand exchange activity"/>
    <property type="evidence" value="ECO:0007669"/>
    <property type="project" value="InterPro"/>
</dbReference>
<dbReference type="InterPro" id="IPR038109">
    <property type="entry name" value="DNA_bind_recomb_sf"/>
</dbReference>
<dbReference type="PANTHER" id="PTHR30461">
    <property type="entry name" value="DNA-INVERTASE FROM LAMBDOID PROPHAGE"/>
    <property type="match status" value="1"/>
</dbReference>
<keyword evidence="4" id="KW-1185">Reference proteome</keyword>
<dbReference type="Gene3D" id="3.40.50.1390">
    <property type="entry name" value="Resolvase, N-terminal catalytic domain"/>
    <property type="match status" value="1"/>
</dbReference>
<evidence type="ECO:0000313" key="4">
    <source>
        <dbReference type="Proteomes" id="UP000049979"/>
    </source>
</evidence>
<proteinExistence type="predicted"/>
<evidence type="ECO:0000313" key="3">
    <source>
        <dbReference type="EMBL" id="CRL37616.1"/>
    </source>
</evidence>
<feature type="domain" description="Resolvase/invertase-type recombinase catalytic" evidence="1">
    <location>
        <begin position="10"/>
        <end position="168"/>
    </location>
</feature>
<protein>
    <submittedName>
        <fullName evidence="3">Site-specific recombinase</fullName>
    </submittedName>
</protein>
<dbReference type="AlphaFoldDB" id="A0A0M6WNF3"/>
<dbReference type="STRING" id="301302.ERS852420_00825"/>
<dbReference type="InterPro" id="IPR011109">
    <property type="entry name" value="DNA_bind_recombinase_dom"/>
</dbReference>
<dbReference type="SUPFAM" id="SSF53041">
    <property type="entry name" value="Resolvase-like"/>
    <property type="match status" value="1"/>
</dbReference>
<dbReference type="Proteomes" id="UP000049979">
    <property type="component" value="Unassembled WGS sequence"/>
</dbReference>
<evidence type="ECO:0000259" key="2">
    <source>
        <dbReference type="PROSITE" id="PS51737"/>
    </source>
</evidence>
<dbReference type="RefSeq" id="WP_055067728.1">
    <property type="nucleotide sequence ID" value="NZ_CP173697.1"/>
</dbReference>
<name>A0A0M6WNF3_9FIRM</name>
<gene>
    <name evidence="3" type="ORF">M72_04401</name>
</gene>
<dbReference type="PROSITE" id="PS51737">
    <property type="entry name" value="RECOMBINASE_DNA_BIND"/>
    <property type="match status" value="1"/>
</dbReference>
<dbReference type="EMBL" id="CVRR01000019">
    <property type="protein sequence ID" value="CRL37616.1"/>
    <property type="molecule type" value="Genomic_DNA"/>
</dbReference>
<feature type="domain" description="Recombinase" evidence="2">
    <location>
        <begin position="176"/>
        <end position="320"/>
    </location>
</feature>
<dbReference type="SMART" id="SM00857">
    <property type="entry name" value="Resolvase"/>
    <property type="match status" value="1"/>
</dbReference>
<dbReference type="GO" id="GO:0003677">
    <property type="term" value="F:DNA binding"/>
    <property type="evidence" value="ECO:0007669"/>
    <property type="project" value="InterPro"/>
</dbReference>
<dbReference type="Gene3D" id="3.90.1750.20">
    <property type="entry name" value="Putative Large Serine Recombinase, Chain B, Domain 2"/>
    <property type="match status" value="1"/>
</dbReference>
<dbReference type="Pfam" id="PF13408">
    <property type="entry name" value="Zn_ribbon_recom"/>
    <property type="match status" value="1"/>
</dbReference>
<dbReference type="InterPro" id="IPR036162">
    <property type="entry name" value="Resolvase-like_N_sf"/>
</dbReference>
<dbReference type="InterPro" id="IPR025827">
    <property type="entry name" value="Zn_ribbon_recom_dom"/>
</dbReference>
<evidence type="ECO:0000259" key="1">
    <source>
        <dbReference type="PROSITE" id="PS51736"/>
    </source>
</evidence>
<dbReference type="Pfam" id="PF07508">
    <property type="entry name" value="Recombinase"/>
    <property type="match status" value="1"/>
</dbReference>
<dbReference type="Pfam" id="PF00239">
    <property type="entry name" value="Resolvase"/>
    <property type="match status" value="1"/>
</dbReference>
<dbReference type="InterPro" id="IPR050639">
    <property type="entry name" value="SSR_resolvase"/>
</dbReference>
<reference evidence="4" key="1">
    <citation type="submission" date="2015-05" db="EMBL/GenBank/DDBJ databases">
        <authorList>
            <consortium name="Pathogen Informatics"/>
        </authorList>
    </citation>
    <scope>NUCLEOTIDE SEQUENCE [LARGE SCALE GENOMIC DNA]</scope>
    <source>
        <strain evidence="4">M72</strain>
    </source>
</reference>
<dbReference type="PROSITE" id="PS51736">
    <property type="entry name" value="RECOMBINASES_3"/>
    <property type="match status" value="1"/>
</dbReference>
<dbReference type="PANTHER" id="PTHR30461:SF23">
    <property type="entry name" value="DNA RECOMBINASE-RELATED"/>
    <property type="match status" value="1"/>
</dbReference>
<dbReference type="OrthoDB" id="9784557at2"/>
<dbReference type="InterPro" id="IPR006119">
    <property type="entry name" value="Resolv_N"/>
</dbReference>
<organism evidence="3 4">
    <name type="scientific">Roseburia faecis</name>
    <dbReference type="NCBI Taxonomy" id="301302"/>
    <lineage>
        <taxon>Bacteria</taxon>
        <taxon>Bacillati</taxon>
        <taxon>Bacillota</taxon>
        <taxon>Clostridia</taxon>
        <taxon>Lachnospirales</taxon>
        <taxon>Lachnospiraceae</taxon>
        <taxon>Roseburia</taxon>
    </lineage>
</organism>